<dbReference type="EMBL" id="HG793135">
    <property type="protein sequence ID" value="CRL18571.1"/>
    <property type="molecule type" value="Genomic_DNA"/>
</dbReference>
<dbReference type="Proteomes" id="UP000053732">
    <property type="component" value="Unassembled WGS sequence"/>
</dbReference>
<accession>A0A0G4NWY7</accession>
<proteinExistence type="predicted"/>
<sequence length="49" mass="5697">MKQGPVIYFQDSVFVSDDYMDVPEVSRHGLPDCGNDWVEFIKNEKSMQD</sequence>
<dbReference type="AlphaFoldDB" id="A0A0G4NWY7"/>
<evidence type="ECO:0000313" key="2">
    <source>
        <dbReference type="Proteomes" id="UP000053732"/>
    </source>
</evidence>
<keyword evidence="2" id="KW-1185">Reference proteome</keyword>
<protein>
    <submittedName>
        <fullName evidence="1">Str. FM013</fullName>
    </submittedName>
</protein>
<gene>
    <name evidence="1" type="ORF">PCAMFM013_S002g000441</name>
</gene>
<organism evidence="1 2">
    <name type="scientific">Penicillium camemberti (strain FM 013)</name>
    <dbReference type="NCBI Taxonomy" id="1429867"/>
    <lineage>
        <taxon>Eukaryota</taxon>
        <taxon>Fungi</taxon>
        <taxon>Dikarya</taxon>
        <taxon>Ascomycota</taxon>
        <taxon>Pezizomycotina</taxon>
        <taxon>Eurotiomycetes</taxon>
        <taxon>Eurotiomycetidae</taxon>
        <taxon>Eurotiales</taxon>
        <taxon>Aspergillaceae</taxon>
        <taxon>Penicillium</taxon>
    </lineage>
</organism>
<reference evidence="1 2" key="1">
    <citation type="journal article" date="2014" name="Nat. Commun.">
        <title>Multiple recent horizontal transfers of a large genomic region in cheese making fungi.</title>
        <authorList>
            <person name="Cheeseman K."/>
            <person name="Ropars J."/>
            <person name="Renault P."/>
            <person name="Dupont J."/>
            <person name="Gouzy J."/>
            <person name="Branca A."/>
            <person name="Abraham A.L."/>
            <person name="Ceppi M."/>
            <person name="Conseiller E."/>
            <person name="Debuchy R."/>
            <person name="Malagnac F."/>
            <person name="Goarin A."/>
            <person name="Silar P."/>
            <person name="Lacoste S."/>
            <person name="Sallet E."/>
            <person name="Bensimon A."/>
            <person name="Giraud T."/>
            <person name="Brygoo Y."/>
        </authorList>
    </citation>
    <scope>NUCLEOTIDE SEQUENCE [LARGE SCALE GENOMIC DNA]</scope>
    <source>
        <strain evidence="2">FM 013</strain>
    </source>
</reference>
<name>A0A0G4NWY7_PENC3</name>
<evidence type="ECO:0000313" key="1">
    <source>
        <dbReference type="EMBL" id="CRL18571.1"/>
    </source>
</evidence>